<comment type="caution">
    <text evidence="3">The sequence shown here is derived from an EMBL/GenBank/DDBJ whole genome shotgun (WGS) entry which is preliminary data.</text>
</comment>
<keyword evidence="1" id="KW-0539">Nucleus</keyword>
<feature type="compositionally biased region" description="Polar residues" evidence="2">
    <location>
        <begin position="296"/>
        <end position="314"/>
    </location>
</feature>
<dbReference type="Gene3D" id="1.10.246.20">
    <property type="entry name" value="Coactivator CBP, KIX domain"/>
    <property type="match status" value="1"/>
</dbReference>
<name>A0A8K1CMR5_PYTOL</name>
<evidence type="ECO:0008006" key="5">
    <source>
        <dbReference type="Google" id="ProtNLM"/>
    </source>
</evidence>
<dbReference type="GO" id="GO:0006355">
    <property type="term" value="P:regulation of DNA-templated transcription"/>
    <property type="evidence" value="ECO:0007669"/>
    <property type="project" value="InterPro"/>
</dbReference>
<dbReference type="GO" id="GO:0003712">
    <property type="term" value="F:transcription coregulator activity"/>
    <property type="evidence" value="ECO:0007669"/>
    <property type="project" value="InterPro"/>
</dbReference>
<sequence>MAATKAESNDTPFFGAELDGASSGPSSGDQSSIDESKNKVKAEDSKPPATHDQKPATTSSATTGNTASAASSAPASSATSTPATTSAATAPASTNASSARPHIDGSAAAPGSRPMVPQQQQRYPGAPNQMMQPGQPAQPGQPGAFPGQPGYPMNPQGMGMVPPGQPGMPANAQYMPQQFRPATSTYDEEMMRVKSMMMQHPDLIPPPMEVLRISMAQATVSQNMMAGNPNYMQRVGPQGQVMNRIGANQPGHPPYGAPNPNMMMPGQGTPSGMMDPRMRPMPQMNPQRQVPAARTPNGSSGATPESQTAWQSENDLPLRRKMIGRIVSLLQQRKPDAPAEWIRRLPDMARRLEDSLYRTAKNRDEYGDFSSLKTRLQHLAVTMGARAQHKAGGATRPPGVSPATGVMNPAVPSAMGMNPAVPVGMPAQGHVAGNMPYANMAGRMTQQQLLQQQQLQMQMQNPQMRQQFTPQQLQQFQAAQMQRRQFQMQQAQLQRQNSQQTPGQQAQQFQANQAAVQQRQNAMRQQSGQPNQQQMQQQMNQRAQQNPNFMQQGQNPAQSQQQQAQGSAQGQSQNPQLQRRGSMNNVNTSAGRQSADMSSLGQGLGSDTDFLNLDLSQSFMNEDLSVDGGFGTDSMKTNDQSMSGAKRTLSQTQQAMAAAANAAAFKRSKVANGTTPQGSNPHSPRSSQNSMQKPASGSSKTPPMSTVNAK</sequence>
<feature type="compositionally biased region" description="Low complexity" evidence="2">
    <location>
        <begin position="280"/>
        <end position="291"/>
    </location>
</feature>
<feature type="compositionally biased region" description="Low complexity" evidence="2">
    <location>
        <begin position="124"/>
        <end position="160"/>
    </location>
</feature>
<feature type="compositionally biased region" description="Polar residues" evidence="2">
    <location>
        <begin position="671"/>
        <end position="710"/>
    </location>
</feature>
<feature type="region of interest" description="Disordered" evidence="2">
    <location>
        <begin position="662"/>
        <end position="710"/>
    </location>
</feature>
<gene>
    <name evidence="3" type="ORF">Poli38472_004119</name>
</gene>
<organism evidence="3 4">
    <name type="scientific">Pythium oligandrum</name>
    <name type="common">Mycoparasitic fungus</name>
    <dbReference type="NCBI Taxonomy" id="41045"/>
    <lineage>
        <taxon>Eukaryota</taxon>
        <taxon>Sar</taxon>
        <taxon>Stramenopiles</taxon>
        <taxon>Oomycota</taxon>
        <taxon>Peronosporomycetes</taxon>
        <taxon>Pythiales</taxon>
        <taxon>Pythiaceae</taxon>
        <taxon>Pythium</taxon>
    </lineage>
</organism>
<dbReference type="AlphaFoldDB" id="A0A8K1CMR5"/>
<dbReference type="InterPro" id="IPR036529">
    <property type="entry name" value="KIX_dom_sf"/>
</dbReference>
<protein>
    <recommendedName>
        <fullName evidence="5">Mediator complex subunit 15 KIX domain-containing protein</fullName>
    </recommendedName>
</protein>
<feature type="compositionally biased region" description="Low complexity" evidence="2">
    <location>
        <begin position="55"/>
        <end position="99"/>
    </location>
</feature>
<dbReference type="OrthoDB" id="6105938at2759"/>
<accession>A0A8K1CMR5</accession>
<feature type="compositionally biased region" description="Low complexity" evidence="2">
    <location>
        <begin position="488"/>
        <end position="576"/>
    </location>
</feature>
<evidence type="ECO:0000256" key="1">
    <source>
        <dbReference type="ARBA" id="ARBA00023242"/>
    </source>
</evidence>
<feature type="region of interest" description="Disordered" evidence="2">
    <location>
        <begin position="1"/>
        <end position="160"/>
    </location>
</feature>
<dbReference type="EMBL" id="SPLM01000036">
    <property type="protein sequence ID" value="TMW66354.1"/>
    <property type="molecule type" value="Genomic_DNA"/>
</dbReference>
<reference evidence="3" key="1">
    <citation type="submission" date="2019-03" db="EMBL/GenBank/DDBJ databases">
        <title>Long read genome sequence of the mycoparasitic Pythium oligandrum ATCC 38472 isolated from sugarbeet rhizosphere.</title>
        <authorList>
            <person name="Gaulin E."/>
        </authorList>
    </citation>
    <scope>NUCLEOTIDE SEQUENCE</scope>
    <source>
        <strain evidence="3">ATCC 38472_TT</strain>
    </source>
</reference>
<dbReference type="Proteomes" id="UP000794436">
    <property type="component" value="Unassembled WGS sequence"/>
</dbReference>
<proteinExistence type="predicted"/>
<feature type="compositionally biased region" description="Basic and acidic residues" evidence="2">
    <location>
        <begin position="34"/>
        <end position="54"/>
    </location>
</feature>
<feature type="compositionally biased region" description="Low complexity" evidence="2">
    <location>
        <begin position="19"/>
        <end position="33"/>
    </location>
</feature>
<keyword evidence="4" id="KW-1185">Reference proteome</keyword>
<evidence type="ECO:0000313" key="4">
    <source>
        <dbReference type="Proteomes" id="UP000794436"/>
    </source>
</evidence>
<evidence type="ECO:0000256" key="2">
    <source>
        <dbReference type="SAM" id="MobiDB-lite"/>
    </source>
</evidence>
<feature type="compositionally biased region" description="Polar residues" evidence="2">
    <location>
        <begin position="577"/>
        <end position="601"/>
    </location>
</feature>
<feature type="region of interest" description="Disordered" evidence="2">
    <location>
        <begin position="453"/>
        <end position="472"/>
    </location>
</feature>
<evidence type="ECO:0000313" key="3">
    <source>
        <dbReference type="EMBL" id="TMW66354.1"/>
    </source>
</evidence>
<feature type="region of interest" description="Disordered" evidence="2">
    <location>
        <begin position="249"/>
        <end position="314"/>
    </location>
</feature>
<feature type="region of interest" description="Disordered" evidence="2">
    <location>
        <begin position="488"/>
        <end position="602"/>
    </location>
</feature>